<dbReference type="PIRSF" id="PIRSF000194">
    <property type="entry name" value="DHFR"/>
    <property type="match status" value="1"/>
</dbReference>
<dbReference type="Gene3D" id="3.40.430.10">
    <property type="entry name" value="Dihydrofolate Reductase, subunit A"/>
    <property type="match status" value="1"/>
</dbReference>
<dbReference type="PROSITE" id="PS51330">
    <property type="entry name" value="DHFR_2"/>
    <property type="match status" value="1"/>
</dbReference>
<sequence>MNLIVNVDKNWAIGKGNKLLVSIPQDMKFFRETTTGKVVVMGRKTLESFPGGQPLKNRTNIVLTSDKSYKAAGAVLVHSMEELMEELKKYSQEDIYVIGGESIYRSLLPYCSKAYVTKTEHAYDADTWFPDLDADPQWKMTKISEEQTYFDLEYYFTVYERIS</sequence>
<evidence type="ECO:0000256" key="2">
    <source>
        <dbReference type="ARBA" id="ARBA00009539"/>
    </source>
</evidence>
<comment type="catalytic activity">
    <reaction evidence="7">
        <text>(6S)-5,6,7,8-tetrahydrofolate + NADP(+) = 7,8-dihydrofolate + NADPH + H(+)</text>
        <dbReference type="Rhea" id="RHEA:15009"/>
        <dbReference type="ChEBI" id="CHEBI:15378"/>
        <dbReference type="ChEBI" id="CHEBI:57451"/>
        <dbReference type="ChEBI" id="CHEBI:57453"/>
        <dbReference type="ChEBI" id="CHEBI:57783"/>
        <dbReference type="ChEBI" id="CHEBI:58349"/>
        <dbReference type="EC" id="1.5.1.3"/>
    </reaction>
</comment>
<dbReference type="PRINTS" id="PR00070">
    <property type="entry name" value="DHFR"/>
</dbReference>
<keyword evidence="5 7" id="KW-0521">NADP</keyword>
<evidence type="ECO:0000256" key="3">
    <source>
        <dbReference type="ARBA" id="ARBA00012856"/>
    </source>
</evidence>
<keyword evidence="4 7" id="KW-0554">One-carbon metabolism</keyword>
<evidence type="ECO:0000256" key="6">
    <source>
        <dbReference type="ARBA" id="ARBA00023002"/>
    </source>
</evidence>
<dbReference type="InterPro" id="IPR024072">
    <property type="entry name" value="DHFR-like_dom_sf"/>
</dbReference>
<evidence type="ECO:0000256" key="5">
    <source>
        <dbReference type="ARBA" id="ARBA00022857"/>
    </source>
</evidence>
<proteinExistence type="inferred from homology"/>
<organism evidence="9 10">
    <name type="scientific">Claveliimonas bilis</name>
    <dbReference type="NCBI Taxonomy" id="3028070"/>
    <lineage>
        <taxon>Bacteria</taxon>
        <taxon>Bacillati</taxon>
        <taxon>Bacillota</taxon>
        <taxon>Clostridia</taxon>
        <taxon>Lachnospirales</taxon>
        <taxon>Lachnospiraceae</taxon>
        <taxon>Claveliimonas</taxon>
    </lineage>
</organism>
<keyword evidence="6 7" id="KW-0560">Oxidoreductase</keyword>
<dbReference type="Proteomes" id="UP001305815">
    <property type="component" value="Chromosome"/>
</dbReference>
<evidence type="ECO:0000256" key="7">
    <source>
        <dbReference type="PIRNR" id="PIRNR000194"/>
    </source>
</evidence>
<gene>
    <name evidence="9" type="primary">folA</name>
    <name evidence="9" type="ORF">Lac1_13170</name>
</gene>
<accession>A0ABN6YV55</accession>
<keyword evidence="10" id="KW-1185">Reference proteome</keyword>
<comment type="function">
    <text evidence="7">Key enzyme in folate metabolism. Catalyzes an essential reaction for de novo glycine and purine synthesis, and for DNA precursor synthesis.</text>
</comment>
<dbReference type="RefSeq" id="WP_316266785.1">
    <property type="nucleotide sequence ID" value="NZ_AP027742.1"/>
</dbReference>
<dbReference type="CDD" id="cd00209">
    <property type="entry name" value="DHFR"/>
    <property type="match status" value="1"/>
</dbReference>
<dbReference type="SUPFAM" id="SSF53597">
    <property type="entry name" value="Dihydrofolate reductase-like"/>
    <property type="match status" value="1"/>
</dbReference>
<feature type="domain" description="DHFR" evidence="8">
    <location>
        <begin position="1"/>
        <end position="161"/>
    </location>
</feature>
<comment type="similarity">
    <text evidence="2 7">Belongs to the dihydrofolate reductase family.</text>
</comment>
<evidence type="ECO:0000256" key="4">
    <source>
        <dbReference type="ARBA" id="ARBA00022563"/>
    </source>
</evidence>
<dbReference type="InterPro" id="IPR001796">
    <property type="entry name" value="DHFR_dom"/>
</dbReference>
<evidence type="ECO:0000313" key="9">
    <source>
        <dbReference type="EMBL" id="BDZ77134.1"/>
    </source>
</evidence>
<comment type="pathway">
    <text evidence="1 7">Cofactor biosynthesis; tetrahydrofolate biosynthesis; 5,6,7,8-tetrahydrofolate from 7,8-dihydrofolate: step 1/1.</text>
</comment>
<protein>
    <recommendedName>
        <fullName evidence="3 7">Dihydrofolate reductase</fullName>
        <ecNumber evidence="3 7">1.5.1.3</ecNumber>
    </recommendedName>
</protein>
<dbReference type="Pfam" id="PF00186">
    <property type="entry name" value="DHFR_1"/>
    <property type="match status" value="1"/>
</dbReference>
<dbReference type="EC" id="1.5.1.3" evidence="3 7"/>
<dbReference type="PANTHER" id="PTHR48069">
    <property type="entry name" value="DIHYDROFOLATE REDUCTASE"/>
    <property type="match status" value="1"/>
</dbReference>
<evidence type="ECO:0000256" key="1">
    <source>
        <dbReference type="ARBA" id="ARBA00004903"/>
    </source>
</evidence>
<dbReference type="InterPro" id="IPR012259">
    <property type="entry name" value="DHFR"/>
</dbReference>
<reference evidence="10" key="1">
    <citation type="journal article" date="2023" name="Int. J. Syst. Evol. Microbiol.">
        <title>Claveliimonas bilis gen. nov., sp. nov., deoxycholic acid-producing bacteria isolated from human faeces, and reclassification of Sellimonas monacensis Zenner et al. 2021 as Claveliimonas monacensis comb. nov.</title>
        <authorList>
            <person name="Hisatomi A."/>
            <person name="Kastawa N.W.E.P.G."/>
            <person name="Song I."/>
            <person name="Ohkuma M."/>
            <person name="Fukiya S."/>
            <person name="Sakamoto M."/>
        </authorList>
    </citation>
    <scope>NUCLEOTIDE SEQUENCE [LARGE SCALE GENOMIC DNA]</scope>
    <source>
        <strain evidence="10">12BBH14</strain>
    </source>
</reference>
<evidence type="ECO:0000259" key="8">
    <source>
        <dbReference type="PROSITE" id="PS51330"/>
    </source>
</evidence>
<dbReference type="PANTHER" id="PTHR48069:SF3">
    <property type="entry name" value="DIHYDROFOLATE REDUCTASE"/>
    <property type="match status" value="1"/>
</dbReference>
<name>A0ABN6YV55_9FIRM</name>
<evidence type="ECO:0000313" key="10">
    <source>
        <dbReference type="Proteomes" id="UP001305815"/>
    </source>
</evidence>
<dbReference type="EMBL" id="AP027742">
    <property type="protein sequence ID" value="BDZ77134.1"/>
    <property type="molecule type" value="Genomic_DNA"/>
</dbReference>